<dbReference type="PANTHER" id="PTHR38705:SF1">
    <property type="entry name" value="PROTEIN RDS1"/>
    <property type="match status" value="1"/>
</dbReference>
<dbReference type="SUPFAM" id="SSF47240">
    <property type="entry name" value="Ferritin-like"/>
    <property type="match status" value="1"/>
</dbReference>
<dbReference type="InterPro" id="IPR012347">
    <property type="entry name" value="Ferritin-like"/>
</dbReference>
<dbReference type="InterPro" id="IPR039254">
    <property type="entry name" value="Rds1"/>
</dbReference>
<comment type="caution">
    <text evidence="2">The sequence shown here is derived from an EMBL/GenBank/DDBJ whole genome shotgun (WGS) entry which is preliminary data.</text>
</comment>
<evidence type="ECO:0008006" key="4">
    <source>
        <dbReference type="Google" id="ProtNLM"/>
    </source>
</evidence>
<dbReference type="Proteomes" id="UP000799439">
    <property type="component" value="Unassembled WGS sequence"/>
</dbReference>
<keyword evidence="1" id="KW-0732">Signal</keyword>
<evidence type="ECO:0000256" key="1">
    <source>
        <dbReference type="SAM" id="SignalP"/>
    </source>
</evidence>
<name>A0A9P4MJR6_9PEZI</name>
<accession>A0A9P4MJR6</accession>
<protein>
    <recommendedName>
        <fullName evidence="4">Ferritin-like domain-containing protein</fullName>
    </recommendedName>
</protein>
<dbReference type="CDD" id="cd00657">
    <property type="entry name" value="Ferritin_like"/>
    <property type="match status" value="1"/>
</dbReference>
<dbReference type="Gene3D" id="1.20.1260.10">
    <property type="match status" value="1"/>
</dbReference>
<feature type="chain" id="PRO_5040161773" description="Ferritin-like domain-containing protein" evidence="1">
    <location>
        <begin position="18"/>
        <end position="303"/>
    </location>
</feature>
<organism evidence="2 3">
    <name type="scientific">Myriangium duriaei CBS 260.36</name>
    <dbReference type="NCBI Taxonomy" id="1168546"/>
    <lineage>
        <taxon>Eukaryota</taxon>
        <taxon>Fungi</taxon>
        <taxon>Dikarya</taxon>
        <taxon>Ascomycota</taxon>
        <taxon>Pezizomycotina</taxon>
        <taxon>Dothideomycetes</taxon>
        <taxon>Dothideomycetidae</taxon>
        <taxon>Myriangiales</taxon>
        <taxon>Myriangiaceae</taxon>
        <taxon>Myriangium</taxon>
    </lineage>
</organism>
<dbReference type="Pfam" id="PF13668">
    <property type="entry name" value="Ferritin_2"/>
    <property type="match status" value="1"/>
</dbReference>
<evidence type="ECO:0000313" key="3">
    <source>
        <dbReference type="Proteomes" id="UP000799439"/>
    </source>
</evidence>
<dbReference type="InterPro" id="IPR009078">
    <property type="entry name" value="Ferritin-like_SF"/>
</dbReference>
<feature type="signal peptide" evidence="1">
    <location>
        <begin position="1"/>
        <end position="17"/>
    </location>
</feature>
<dbReference type="AlphaFoldDB" id="A0A9P4MJR6"/>
<gene>
    <name evidence="2" type="ORF">K461DRAFT_318241</name>
</gene>
<sequence>MKTFALTSALLAAVVSAAPTSLEKRNTTDIDPTILNYALTLEHLEAAFYHRGLAKFTKADFANAGFKDSRFYTNLKQVAADEATHVSALTATLKAAGQTAVKACKYDFGLTDPASFVDLASVLEGVGVSAYLGAASSITDKDYLTTAGSILTVEARHNAWIRREKNQFPFAQAFDTPLSFNAVYTLASGFITSCPKDNPALPVKAYASLSAGMSTRYHKGDNITFSVKSDSDLPTSDLYIAWPAVTGTIFVAASVENGQVVSTVPKGSAAGPAGQAYALLVKGNTELADENTIAGPAIVNIFV</sequence>
<proteinExistence type="predicted"/>
<reference evidence="2" key="1">
    <citation type="journal article" date="2020" name="Stud. Mycol.">
        <title>101 Dothideomycetes genomes: a test case for predicting lifestyles and emergence of pathogens.</title>
        <authorList>
            <person name="Haridas S."/>
            <person name="Albert R."/>
            <person name="Binder M."/>
            <person name="Bloem J."/>
            <person name="Labutti K."/>
            <person name="Salamov A."/>
            <person name="Andreopoulos B."/>
            <person name="Baker S."/>
            <person name="Barry K."/>
            <person name="Bills G."/>
            <person name="Bluhm B."/>
            <person name="Cannon C."/>
            <person name="Castanera R."/>
            <person name="Culley D."/>
            <person name="Daum C."/>
            <person name="Ezra D."/>
            <person name="Gonzalez J."/>
            <person name="Henrissat B."/>
            <person name="Kuo A."/>
            <person name="Liang C."/>
            <person name="Lipzen A."/>
            <person name="Lutzoni F."/>
            <person name="Magnuson J."/>
            <person name="Mondo S."/>
            <person name="Nolan M."/>
            <person name="Ohm R."/>
            <person name="Pangilinan J."/>
            <person name="Park H.-J."/>
            <person name="Ramirez L."/>
            <person name="Alfaro M."/>
            <person name="Sun H."/>
            <person name="Tritt A."/>
            <person name="Yoshinaga Y."/>
            <person name="Zwiers L.-H."/>
            <person name="Turgeon B."/>
            <person name="Goodwin S."/>
            <person name="Spatafora J."/>
            <person name="Crous P."/>
            <person name="Grigoriev I."/>
        </authorList>
    </citation>
    <scope>NUCLEOTIDE SEQUENCE</scope>
    <source>
        <strain evidence="2">CBS 260.36</strain>
    </source>
</reference>
<keyword evidence="3" id="KW-1185">Reference proteome</keyword>
<evidence type="ECO:0000313" key="2">
    <source>
        <dbReference type="EMBL" id="KAF2155503.1"/>
    </source>
</evidence>
<dbReference type="OrthoDB" id="1001765at2759"/>
<dbReference type="EMBL" id="ML996082">
    <property type="protein sequence ID" value="KAF2155503.1"/>
    <property type="molecule type" value="Genomic_DNA"/>
</dbReference>
<dbReference type="PANTHER" id="PTHR38705">
    <property type="entry name" value="PROTEIN RDS1"/>
    <property type="match status" value="1"/>
</dbReference>